<keyword evidence="4" id="KW-1133">Transmembrane helix</keyword>
<dbReference type="PANTHER" id="PTHR46009:SF1">
    <property type="entry name" value="VACUOLAR PROTEIN SORTING-ASSOCIATED PROTEIN VTA1 HOMOLOG"/>
    <property type="match status" value="1"/>
</dbReference>
<dbReference type="Pfam" id="PF04652">
    <property type="entry name" value="Vta1"/>
    <property type="match status" value="2"/>
</dbReference>
<dbReference type="Gene3D" id="1.25.40.270">
    <property type="entry name" value="Vacuolar protein sorting-associated protein vta1"/>
    <property type="match status" value="2"/>
</dbReference>
<protein>
    <submittedName>
        <fullName evidence="6">VTA1</fullName>
    </submittedName>
</protein>
<gene>
    <name evidence="6" type="ORF">LSAA_8579</name>
</gene>
<dbReference type="Pfam" id="PF10269">
    <property type="entry name" value="Tmemb_185A"/>
    <property type="match status" value="1"/>
</dbReference>
<evidence type="ECO:0000259" key="5">
    <source>
        <dbReference type="Pfam" id="PF04652"/>
    </source>
</evidence>
<organism evidence="6 7">
    <name type="scientific">Lepeophtheirus salmonis</name>
    <name type="common">Salmon louse</name>
    <name type="synonym">Caligus salmonis</name>
    <dbReference type="NCBI Taxonomy" id="72036"/>
    <lineage>
        <taxon>Eukaryota</taxon>
        <taxon>Metazoa</taxon>
        <taxon>Ecdysozoa</taxon>
        <taxon>Arthropoda</taxon>
        <taxon>Crustacea</taxon>
        <taxon>Multicrustacea</taxon>
        <taxon>Hexanauplia</taxon>
        <taxon>Copepoda</taxon>
        <taxon>Siphonostomatoida</taxon>
        <taxon>Caligidae</taxon>
        <taxon>Lepeophtheirus</taxon>
    </lineage>
</organism>
<dbReference type="GO" id="GO:0032511">
    <property type="term" value="P:late endosome to vacuole transport via multivesicular body sorting pathway"/>
    <property type="evidence" value="ECO:0007669"/>
    <property type="project" value="InterPro"/>
</dbReference>
<feature type="domain" description="Vta1/callose synthase N-terminal" evidence="5">
    <location>
        <begin position="237"/>
        <end position="275"/>
    </location>
</feature>
<dbReference type="OrthoDB" id="6234541at2759"/>
<feature type="transmembrane region" description="Helical" evidence="4">
    <location>
        <begin position="196"/>
        <end position="215"/>
    </location>
</feature>
<feature type="region of interest" description="Disordered" evidence="3">
    <location>
        <begin position="364"/>
        <end position="399"/>
    </location>
</feature>
<feature type="transmembrane region" description="Helical" evidence="4">
    <location>
        <begin position="461"/>
        <end position="482"/>
    </location>
</feature>
<dbReference type="EMBL" id="HG994583">
    <property type="protein sequence ID" value="CAF2931118.1"/>
    <property type="molecule type" value="Genomic_DNA"/>
</dbReference>
<evidence type="ECO:0000256" key="3">
    <source>
        <dbReference type="SAM" id="MobiDB-lite"/>
    </source>
</evidence>
<keyword evidence="4" id="KW-0812">Transmembrane</keyword>
<sequence>MAKRVVSNSHGYHFSQDTDAKALFSNIKGVLKEIQESSNSKRQELSLDGSGEWIPSVINLSNNLKKEFPDLDISIRTSQTKRTRDQGLLPQPNVKILLTLQGTNHSDPRTSCSVANVEGLLGHWSWWLVFSPLFVSDGLNAYFVIIIYIRMHLDGSYKSAQIRMAWSLFVLMVLLVFKYFLCQKLSGEAVMDYSELMSPIFILLQLIMTFQVGSADKKIIEMGSLKIPPIPSSLKAIAHFLNVASEHENRDPVVTYWARVHALEIGMKLDKKSKEALGRGSDIQCGCQCSYGKTTHLSYSHGLTKRIAHPALNKNVIKAFYTAGNILEILSTFGEQTQDILRIKKYAKWRAAYIHKCLKEGITPTPGSEEHETSDQEEDEGKDNNLTPVIGASSSYHQPQDSNFVRSEAVSVMIFNCVAQRSFSLITQASRDKIIYDKFNDRGDGEPSVSKMNIAKYKARIFTTNWMIAIFALFGFGFAAYLKFGPKNTITKTIEKREPW</sequence>
<name>A0A7R8H852_LEPSM</name>
<feature type="transmembrane region" description="Helical" evidence="4">
    <location>
        <begin position="161"/>
        <end position="181"/>
    </location>
</feature>
<keyword evidence="7" id="KW-1185">Reference proteome</keyword>
<dbReference type="CDD" id="cd22816">
    <property type="entry name" value="TMEM203"/>
    <property type="match status" value="1"/>
</dbReference>
<dbReference type="GO" id="GO:0005771">
    <property type="term" value="C:multivesicular body"/>
    <property type="evidence" value="ECO:0007669"/>
    <property type="project" value="TreeGrafter"/>
</dbReference>
<dbReference type="InterPro" id="IPR039431">
    <property type="entry name" value="Vta1/CALS_N"/>
</dbReference>
<proteinExistence type="predicted"/>
<dbReference type="AlphaFoldDB" id="A0A7R8H852"/>
<dbReference type="InterPro" id="IPR023175">
    <property type="entry name" value="Vta1/CALS_N_sf"/>
</dbReference>
<evidence type="ECO:0000256" key="4">
    <source>
        <dbReference type="SAM" id="Phobius"/>
    </source>
</evidence>
<reference evidence="6" key="1">
    <citation type="submission" date="2021-02" db="EMBL/GenBank/DDBJ databases">
        <authorList>
            <person name="Bekaert M."/>
        </authorList>
    </citation>
    <scope>NUCLEOTIDE SEQUENCE</scope>
    <source>
        <strain evidence="6">IoA-00</strain>
    </source>
</reference>
<evidence type="ECO:0000313" key="7">
    <source>
        <dbReference type="Proteomes" id="UP000675881"/>
    </source>
</evidence>
<dbReference type="Proteomes" id="UP000675881">
    <property type="component" value="Chromosome 4"/>
</dbReference>
<comment type="subcellular location">
    <subcellularLocation>
        <location evidence="1">Endomembrane system</location>
    </subcellularLocation>
</comment>
<accession>A0A7R8H852</accession>
<evidence type="ECO:0000256" key="2">
    <source>
        <dbReference type="ARBA" id="ARBA00023136"/>
    </source>
</evidence>
<dbReference type="InterPro" id="IPR044538">
    <property type="entry name" value="Vta1-like"/>
</dbReference>
<keyword evidence="2 4" id="KW-0472">Membrane</keyword>
<evidence type="ECO:0000313" key="6">
    <source>
        <dbReference type="EMBL" id="CAF2931118.1"/>
    </source>
</evidence>
<dbReference type="InterPro" id="IPR019396">
    <property type="entry name" value="TM_Fragile-X-F-assoc"/>
</dbReference>
<feature type="transmembrane region" description="Helical" evidence="4">
    <location>
        <begin position="124"/>
        <end position="149"/>
    </location>
</feature>
<feature type="compositionally biased region" description="Polar residues" evidence="3">
    <location>
        <begin position="384"/>
        <end position="399"/>
    </location>
</feature>
<feature type="domain" description="Vta1/callose synthase N-terminal" evidence="5">
    <location>
        <begin position="309"/>
        <end position="360"/>
    </location>
</feature>
<evidence type="ECO:0000256" key="1">
    <source>
        <dbReference type="ARBA" id="ARBA00004308"/>
    </source>
</evidence>
<dbReference type="PANTHER" id="PTHR46009">
    <property type="entry name" value="VACUOLAR PROTEIN SORTING-ASSOCIATED PROTEIN VTA1 HOMOLOG"/>
    <property type="match status" value="1"/>
</dbReference>